<dbReference type="Pfam" id="PF18705">
    <property type="entry name" value="DUF5643"/>
    <property type="match status" value="1"/>
</dbReference>
<evidence type="ECO:0000259" key="3">
    <source>
        <dbReference type="Pfam" id="PF18705"/>
    </source>
</evidence>
<evidence type="ECO:0000256" key="1">
    <source>
        <dbReference type="SAM" id="Phobius"/>
    </source>
</evidence>
<gene>
    <name evidence="4" type="ORF">GCM10007362_04250</name>
</gene>
<reference evidence="5" key="1">
    <citation type="journal article" date="2019" name="Int. J. Syst. Evol. Microbiol.">
        <title>The Global Catalogue of Microorganisms (GCM) 10K type strain sequencing project: providing services to taxonomists for standard genome sequencing and annotation.</title>
        <authorList>
            <consortium name="The Broad Institute Genomics Platform"/>
            <consortium name="The Broad Institute Genome Sequencing Center for Infectious Disease"/>
            <person name="Wu L."/>
            <person name="Ma J."/>
        </authorList>
    </citation>
    <scope>NUCLEOTIDE SEQUENCE [LARGE SCALE GENOMIC DNA]</scope>
    <source>
        <strain evidence="5">CCM 8702</strain>
    </source>
</reference>
<proteinExistence type="predicted"/>
<protein>
    <recommendedName>
        <fullName evidence="6">DUF4179 domain-containing protein</fullName>
    </recommendedName>
</protein>
<evidence type="ECO:0000313" key="5">
    <source>
        <dbReference type="Proteomes" id="UP000605427"/>
    </source>
</evidence>
<dbReference type="Pfam" id="PF13786">
    <property type="entry name" value="DUF4179"/>
    <property type="match status" value="1"/>
</dbReference>
<keyword evidence="1" id="KW-1133">Transmembrane helix</keyword>
<feature type="transmembrane region" description="Helical" evidence="1">
    <location>
        <begin position="66"/>
        <end position="85"/>
    </location>
</feature>
<keyword evidence="5" id="KW-1185">Reference proteome</keyword>
<keyword evidence="1" id="KW-0812">Transmembrane</keyword>
<keyword evidence="1" id="KW-0472">Membrane</keyword>
<evidence type="ECO:0000259" key="2">
    <source>
        <dbReference type="Pfam" id="PF13786"/>
    </source>
</evidence>
<evidence type="ECO:0000313" key="4">
    <source>
        <dbReference type="EMBL" id="GGH69317.1"/>
    </source>
</evidence>
<organism evidence="4 5">
    <name type="scientific">Saccharibacillus endophyticus</name>
    <dbReference type="NCBI Taxonomy" id="2060666"/>
    <lineage>
        <taxon>Bacteria</taxon>
        <taxon>Bacillati</taxon>
        <taxon>Bacillota</taxon>
        <taxon>Bacilli</taxon>
        <taxon>Bacillales</taxon>
        <taxon>Paenibacillaceae</taxon>
        <taxon>Saccharibacillus</taxon>
    </lineage>
</organism>
<feature type="domain" description="DUF4179" evidence="2">
    <location>
        <begin position="63"/>
        <end position="150"/>
    </location>
</feature>
<comment type="caution">
    <text evidence="4">The sequence shown here is derived from an EMBL/GenBank/DDBJ whole genome shotgun (WGS) entry which is preliminary data.</text>
</comment>
<dbReference type="InterPro" id="IPR040680">
    <property type="entry name" value="DUF5643"/>
</dbReference>
<dbReference type="Gene3D" id="2.60.40.1640">
    <property type="entry name" value="Conserved domain protein"/>
    <property type="match status" value="1"/>
</dbReference>
<feature type="domain" description="DUF5643" evidence="3">
    <location>
        <begin position="249"/>
        <end position="367"/>
    </location>
</feature>
<dbReference type="Proteomes" id="UP000605427">
    <property type="component" value="Unassembled WGS sequence"/>
</dbReference>
<dbReference type="InterPro" id="IPR025436">
    <property type="entry name" value="DUF4179"/>
</dbReference>
<name>A0ABQ1ZL70_9BACL</name>
<dbReference type="EMBL" id="BMDD01000001">
    <property type="protein sequence ID" value="GGH69317.1"/>
    <property type="molecule type" value="Genomic_DNA"/>
</dbReference>
<dbReference type="RefSeq" id="WP_172238385.1">
    <property type="nucleotide sequence ID" value="NZ_BMDD01000001.1"/>
</dbReference>
<dbReference type="Gene3D" id="2.60.40.1630">
    <property type="entry name" value="bacillus anthracis domain"/>
    <property type="match status" value="1"/>
</dbReference>
<accession>A0ABQ1ZL70</accession>
<sequence length="373" mass="40299">MNQSNAEQQLDFHLKKAAGERKPMSPIVRTRLDAAYASLPDHPESAQTDLTVSTNKRRTSPLRRTAIVAASAVAISAGLFASGFVSPAMADTIREIPLIGSLFSKIEGDAGLRTAGERSQGTIVEATAVSGNTSMKVNETIFDGTRVAFAVDLTVPDIPTASKLEEEMQNVSLNIEGKPEFNGFFYEEPIERGNGTYTLLMNSPLNPEEAQGLGERFDGTITITMRNHAKPLSVNVPFERIANGRELHLNPGPTVQDEHYTLSIDTLDITASTVQLGTTLEWKDQTASAVKQEEALLPSAYEIVDDQGNVLDVVGGQGMQDGGTMTSISNYGADLSEAEHIVVKPYLRDSDSNSDAKIYLEGLEVKIDLAKNK</sequence>
<evidence type="ECO:0008006" key="6">
    <source>
        <dbReference type="Google" id="ProtNLM"/>
    </source>
</evidence>